<dbReference type="InterPro" id="IPR043128">
    <property type="entry name" value="Rev_trsase/Diguanyl_cyclase"/>
</dbReference>
<comment type="caution">
    <text evidence="2">The sequence shown here is derived from an EMBL/GenBank/DDBJ whole genome shotgun (WGS) entry which is preliminary data.</text>
</comment>
<accession>A0A371HU95</accession>
<dbReference type="PANTHER" id="PTHR37984">
    <property type="entry name" value="PROTEIN CBG26694"/>
    <property type="match status" value="1"/>
</dbReference>
<dbReference type="InterPro" id="IPR043502">
    <property type="entry name" value="DNA/RNA_pol_sf"/>
</dbReference>
<dbReference type="InterPro" id="IPR000477">
    <property type="entry name" value="RT_dom"/>
</dbReference>
<dbReference type="AlphaFoldDB" id="A0A371HU95"/>
<keyword evidence="3" id="KW-1185">Reference proteome</keyword>
<gene>
    <name evidence="2" type="primary">pol</name>
    <name evidence="2" type="ORF">CR513_09769</name>
</gene>
<protein>
    <submittedName>
        <fullName evidence="2">Retrovirus-related Pol polyprotein from transposon 17.6</fullName>
    </submittedName>
</protein>
<dbReference type="PANTHER" id="PTHR37984:SF5">
    <property type="entry name" value="PROTEIN NYNRIN-LIKE"/>
    <property type="match status" value="1"/>
</dbReference>
<dbReference type="OrthoDB" id="1724165at2759"/>
<dbReference type="Gene3D" id="3.30.70.270">
    <property type="match status" value="2"/>
</dbReference>
<feature type="non-terminal residue" evidence="2">
    <location>
        <position position="1"/>
    </location>
</feature>
<dbReference type="SUPFAM" id="SSF56672">
    <property type="entry name" value="DNA/RNA polymerases"/>
    <property type="match status" value="1"/>
</dbReference>
<feature type="domain" description="Reverse transcriptase" evidence="1">
    <location>
        <begin position="16"/>
        <end position="103"/>
    </location>
</feature>
<name>A0A371HU95_MUCPR</name>
<dbReference type="InterPro" id="IPR050951">
    <property type="entry name" value="Retrovirus_Pol_polyprotein"/>
</dbReference>
<evidence type="ECO:0000259" key="1">
    <source>
        <dbReference type="Pfam" id="PF00078"/>
    </source>
</evidence>
<dbReference type="EMBL" id="QJKJ01001715">
    <property type="protein sequence ID" value="RDY06284.1"/>
    <property type="molecule type" value="Genomic_DNA"/>
</dbReference>
<evidence type="ECO:0000313" key="2">
    <source>
        <dbReference type="EMBL" id="RDY06284.1"/>
    </source>
</evidence>
<organism evidence="2 3">
    <name type="scientific">Mucuna pruriens</name>
    <name type="common">Velvet bean</name>
    <name type="synonym">Dolichos pruriens</name>
    <dbReference type="NCBI Taxonomy" id="157652"/>
    <lineage>
        <taxon>Eukaryota</taxon>
        <taxon>Viridiplantae</taxon>
        <taxon>Streptophyta</taxon>
        <taxon>Embryophyta</taxon>
        <taxon>Tracheophyta</taxon>
        <taxon>Spermatophyta</taxon>
        <taxon>Magnoliopsida</taxon>
        <taxon>eudicotyledons</taxon>
        <taxon>Gunneridae</taxon>
        <taxon>Pentapetalae</taxon>
        <taxon>rosids</taxon>
        <taxon>fabids</taxon>
        <taxon>Fabales</taxon>
        <taxon>Fabaceae</taxon>
        <taxon>Papilionoideae</taxon>
        <taxon>50 kb inversion clade</taxon>
        <taxon>NPAAA clade</taxon>
        <taxon>indigoferoid/millettioid clade</taxon>
        <taxon>Phaseoleae</taxon>
        <taxon>Mucuna</taxon>
    </lineage>
</organism>
<dbReference type="Proteomes" id="UP000257109">
    <property type="component" value="Unassembled WGS sequence"/>
</dbReference>
<proteinExistence type="predicted"/>
<sequence length="155" mass="18068">MMLPEDQEKTTFITLWGTFCYKVMSFGLKNAGATYQWAMVTLFHDMMHKEIEVYMDDMIAKLHKYKLRLNPAKCTFRVKTGKLLGFVVNENGIEVDPDKVKAIREMPIPTSESEVRGFLGRINFIARFISQLTATCNPIFKLLRKKQKMEWDTEC</sequence>
<evidence type="ECO:0000313" key="3">
    <source>
        <dbReference type="Proteomes" id="UP000257109"/>
    </source>
</evidence>
<dbReference type="CDD" id="cd01647">
    <property type="entry name" value="RT_LTR"/>
    <property type="match status" value="1"/>
</dbReference>
<reference evidence="2" key="1">
    <citation type="submission" date="2018-05" db="EMBL/GenBank/DDBJ databases">
        <title>Draft genome of Mucuna pruriens seed.</title>
        <authorList>
            <person name="Nnadi N.E."/>
            <person name="Vos R."/>
            <person name="Hasami M.H."/>
            <person name="Devisetty U.K."/>
            <person name="Aguiy J.C."/>
        </authorList>
    </citation>
    <scope>NUCLEOTIDE SEQUENCE [LARGE SCALE GENOMIC DNA]</scope>
    <source>
        <strain evidence="2">JCA_2017</strain>
    </source>
</reference>
<dbReference type="Pfam" id="PF00078">
    <property type="entry name" value="RVT_1"/>
    <property type="match status" value="1"/>
</dbReference>